<dbReference type="Proteomes" id="UP000315471">
    <property type="component" value="Unassembled WGS sequence"/>
</dbReference>
<protein>
    <recommendedName>
        <fullName evidence="1">Transposase IS204/IS1001/IS1096/IS1165 DDE domain-containing protein</fullName>
    </recommendedName>
</protein>
<dbReference type="InterPro" id="IPR002560">
    <property type="entry name" value="Transposase_DDE"/>
</dbReference>
<evidence type="ECO:0000259" key="1">
    <source>
        <dbReference type="Pfam" id="PF01610"/>
    </source>
</evidence>
<dbReference type="AlphaFoldDB" id="A0A5C6E8S3"/>
<evidence type="ECO:0000313" key="2">
    <source>
        <dbReference type="EMBL" id="TWU44101.1"/>
    </source>
</evidence>
<gene>
    <name evidence="2" type="ORF">Q31b_16360</name>
</gene>
<organism evidence="2 3">
    <name type="scientific">Novipirellula aureliae</name>
    <dbReference type="NCBI Taxonomy" id="2527966"/>
    <lineage>
        <taxon>Bacteria</taxon>
        <taxon>Pseudomonadati</taxon>
        <taxon>Planctomycetota</taxon>
        <taxon>Planctomycetia</taxon>
        <taxon>Pirellulales</taxon>
        <taxon>Pirellulaceae</taxon>
        <taxon>Novipirellula</taxon>
    </lineage>
</organism>
<evidence type="ECO:0000313" key="3">
    <source>
        <dbReference type="Proteomes" id="UP000315471"/>
    </source>
</evidence>
<dbReference type="Pfam" id="PF01610">
    <property type="entry name" value="DDE_Tnp_ISL3"/>
    <property type="match status" value="1"/>
</dbReference>
<dbReference type="EMBL" id="SJPY01000002">
    <property type="protein sequence ID" value="TWU44101.1"/>
    <property type="molecule type" value="Genomic_DNA"/>
</dbReference>
<feature type="domain" description="Transposase IS204/IS1001/IS1096/IS1165 DDE" evidence="1">
    <location>
        <begin position="1"/>
        <end position="62"/>
    </location>
</feature>
<accession>A0A5C6E8S3</accession>
<name>A0A5C6E8S3_9BACT</name>
<dbReference type="RefSeq" id="WP_146599126.1">
    <property type="nucleotide sequence ID" value="NZ_SJPY01000002.1"/>
</dbReference>
<reference evidence="2 3" key="1">
    <citation type="submission" date="2019-02" db="EMBL/GenBank/DDBJ databases">
        <title>Deep-cultivation of Planctomycetes and their phenomic and genomic characterization uncovers novel biology.</title>
        <authorList>
            <person name="Wiegand S."/>
            <person name="Jogler M."/>
            <person name="Boedeker C."/>
            <person name="Pinto D."/>
            <person name="Vollmers J."/>
            <person name="Rivas-Marin E."/>
            <person name="Kohn T."/>
            <person name="Peeters S.H."/>
            <person name="Heuer A."/>
            <person name="Rast P."/>
            <person name="Oberbeckmann S."/>
            <person name="Bunk B."/>
            <person name="Jeske O."/>
            <person name="Meyerdierks A."/>
            <person name="Storesund J.E."/>
            <person name="Kallscheuer N."/>
            <person name="Luecker S."/>
            <person name="Lage O.M."/>
            <person name="Pohl T."/>
            <person name="Merkel B.J."/>
            <person name="Hornburger P."/>
            <person name="Mueller R.-W."/>
            <person name="Bruemmer F."/>
            <person name="Labrenz M."/>
            <person name="Spormann A.M."/>
            <person name="Op Den Camp H."/>
            <person name="Overmann J."/>
            <person name="Amann R."/>
            <person name="Jetten M.S.M."/>
            <person name="Mascher T."/>
            <person name="Medema M.H."/>
            <person name="Devos D.P."/>
            <person name="Kaster A.-K."/>
            <person name="Ovreas L."/>
            <person name="Rohde M."/>
            <person name="Galperin M.Y."/>
            <person name="Jogler C."/>
        </authorList>
    </citation>
    <scope>NUCLEOTIDE SEQUENCE [LARGE SCALE GENOMIC DNA]</scope>
    <source>
        <strain evidence="2 3">Q31b</strain>
    </source>
</reference>
<sequence>MRSKIEPMKDLAKRLRKKPDLLLNWFRADRALSSGGVEGFNNKRKRITRKSYGFRTQNAYEIALYHNLGDLPEPKFTHRFFLLTRPHSGLRQWLAFSELSGSSNRCRFGSEKDRKTVGDRNVMKQRPYSKTTTVLYV</sequence>
<proteinExistence type="predicted"/>
<dbReference type="OrthoDB" id="286677at2"/>
<keyword evidence="3" id="KW-1185">Reference proteome</keyword>
<comment type="caution">
    <text evidence="2">The sequence shown here is derived from an EMBL/GenBank/DDBJ whole genome shotgun (WGS) entry which is preliminary data.</text>
</comment>